<dbReference type="InterPro" id="IPR026960">
    <property type="entry name" value="RVT-Znf"/>
</dbReference>
<sequence>MTVEVSQWLHMSNDLWLKPYLALLLWGYSDADWTSFVDDRRSTGGYVTFLGRSDFPSLVCFDHEIPDSVTSSCNSKLKIQGLSLSNISESLCDQRSEKLKIVVSSYLKSSKAYTPRLVDIFHMQSVTKEVERLCRVFLWGTKDERLKIHMTSWEKVCLPKAYGGLGFKEGTKWNYGMLSKYIWAIMDKKDLLWVKWVNLIYLKANPFWSHFLKPDLNWYWRKLCKLRRIFSREDIMKAGKTGNFKAALLYNSLLKQDCDSYYKAIWNYLNLPKHRFVLWQIVNSHLLTRDNLRKFHVEIVT</sequence>
<dbReference type="EnsemblPlants" id="evm.model.02.353">
    <property type="protein sequence ID" value="cds.evm.model.02.353"/>
    <property type="gene ID" value="evm.TU.02.353"/>
</dbReference>
<feature type="domain" description="Reverse transcriptase zinc-binding" evidence="1">
    <location>
        <begin position="247"/>
        <end position="299"/>
    </location>
</feature>
<dbReference type="AlphaFoldDB" id="A0A803P0P7"/>
<dbReference type="Proteomes" id="UP000596661">
    <property type="component" value="Chromosome 2"/>
</dbReference>
<dbReference type="Gramene" id="evm.model.02.353">
    <property type="protein sequence ID" value="cds.evm.model.02.353"/>
    <property type="gene ID" value="evm.TU.02.353"/>
</dbReference>
<dbReference type="EMBL" id="UZAU01000103">
    <property type="status" value="NOT_ANNOTATED_CDS"/>
    <property type="molecule type" value="Genomic_DNA"/>
</dbReference>
<evidence type="ECO:0000313" key="3">
    <source>
        <dbReference type="Proteomes" id="UP000596661"/>
    </source>
</evidence>
<dbReference type="PANTHER" id="PTHR33116:SF84">
    <property type="entry name" value="RNA-DIRECTED DNA POLYMERASE"/>
    <property type="match status" value="1"/>
</dbReference>
<reference evidence="2" key="2">
    <citation type="submission" date="2021-03" db="UniProtKB">
        <authorList>
            <consortium name="EnsemblPlants"/>
        </authorList>
    </citation>
    <scope>IDENTIFICATION</scope>
</reference>
<reference evidence="2" key="1">
    <citation type="submission" date="2018-11" db="EMBL/GenBank/DDBJ databases">
        <authorList>
            <person name="Grassa J C."/>
        </authorList>
    </citation>
    <scope>NUCLEOTIDE SEQUENCE [LARGE SCALE GENOMIC DNA]</scope>
</reference>
<keyword evidence="3" id="KW-1185">Reference proteome</keyword>
<accession>A0A803P0P7</accession>
<evidence type="ECO:0000313" key="2">
    <source>
        <dbReference type="EnsemblPlants" id="cds.evm.model.02.353"/>
    </source>
</evidence>
<dbReference type="Pfam" id="PF13966">
    <property type="entry name" value="zf-RVT"/>
    <property type="match status" value="1"/>
</dbReference>
<name>A0A803P0P7_CANSA</name>
<organism evidence="2 3">
    <name type="scientific">Cannabis sativa</name>
    <name type="common">Hemp</name>
    <name type="synonym">Marijuana</name>
    <dbReference type="NCBI Taxonomy" id="3483"/>
    <lineage>
        <taxon>Eukaryota</taxon>
        <taxon>Viridiplantae</taxon>
        <taxon>Streptophyta</taxon>
        <taxon>Embryophyta</taxon>
        <taxon>Tracheophyta</taxon>
        <taxon>Spermatophyta</taxon>
        <taxon>Magnoliopsida</taxon>
        <taxon>eudicotyledons</taxon>
        <taxon>Gunneridae</taxon>
        <taxon>Pentapetalae</taxon>
        <taxon>rosids</taxon>
        <taxon>fabids</taxon>
        <taxon>Rosales</taxon>
        <taxon>Cannabaceae</taxon>
        <taxon>Cannabis</taxon>
    </lineage>
</organism>
<dbReference type="PANTHER" id="PTHR33116">
    <property type="entry name" value="REVERSE TRANSCRIPTASE ZINC-BINDING DOMAIN-CONTAINING PROTEIN-RELATED-RELATED"/>
    <property type="match status" value="1"/>
</dbReference>
<protein>
    <recommendedName>
        <fullName evidence="1">Reverse transcriptase zinc-binding domain-containing protein</fullName>
    </recommendedName>
</protein>
<proteinExistence type="predicted"/>
<evidence type="ECO:0000259" key="1">
    <source>
        <dbReference type="Pfam" id="PF13966"/>
    </source>
</evidence>